<proteinExistence type="inferred from homology"/>
<evidence type="ECO:0000313" key="7">
    <source>
        <dbReference type="Proteomes" id="UP000201613"/>
    </source>
</evidence>
<evidence type="ECO:0000313" key="6">
    <source>
        <dbReference type="EMBL" id="SMY06324.1"/>
    </source>
</evidence>
<keyword evidence="7" id="KW-1185">Reference proteome</keyword>
<dbReference type="AlphaFoldDB" id="A0A238LA80"/>
<feature type="domain" description="Calcineurin-like phosphoesterase" evidence="5">
    <location>
        <begin position="2"/>
        <end position="102"/>
    </location>
</feature>
<dbReference type="InterPro" id="IPR004843">
    <property type="entry name" value="Calcineurin-like_PHP"/>
</dbReference>
<evidence type="ECO:0000256" key="1">
    <source>
        <dbReference type="ARBA" id="ARBA00022723"/>
    </source>
</evidence>
<dbReference type="GO" id="GO:0046872">
    <property type="term" value="F:metal ion binding"/>
    <property type="evidence" value="ECO:0007669"/>
    <property type="project" value="UniProtKB-KW"/>
</dbReference>
<comment type="similarity">
    <text evidence="4">Belongs to the cyclic nucleotide phosphodiesterase class-III family.</text>
</comment>
<name>A0A238LA80_9RHOB</name>
<dbReference type="RefSeq" id="WP_168770445.1">
    <property type="nucleotide sequence ID" value="NZ_FXZK01000001.1"/>
</dbReference>
<dbReference type="Gene3D" id="3.60.21.10">
    <property type="match status" value="2"/>
</dbReference>
<organism evidence="6 7">
    <name type="scientific">Flavimaricola marinus</name>
    <dbReference type="NCBI Taxonomy" id="1819565"/>
    <lineage>
        <taxon>Bacteria</taxon>
        <taxon>Pseudomonadati</taxon>
        <taxon>Pseudomonadota</taxon>
        <taxon>Alphaproteobacteria</taxon>
        <taxon>Rhodobacterales</taxon>
        <taxon>Paracoccaceae</taxon>
        <taxon>Flavimaricola</taxon>
    </lineage>
</organism>
<dbReference type="InterPro" id="IPR029052">
    <property type="entry name" value="Metallo-depent_PP-like"/>
</dbReference>
<protein>
    <submittedName>
        <fullName evidence="6">Calcineurin-like phosphoesterase</fullName>
    </submittedName>
</protein>
<evidence type="ECO:0000256" key="4">
    <source>
        <dbReference type="ARBA" id="ARBA00025742"/>
    </source>
</evidence>
<gene>
    <name evidence="6" type="ORF">LOM8899_00447</name>
</gene>
<reference evidence="6 7" key="1">
    <citation type="submission" date="2017-05" db="EMBL/GenBank/DDBJ databases">
        <authorList>
            <person name="Song R."/>
            <person name="Chenine A.L."/>
            <person name="Ruprecht R.M."/>
        </authorList>
    </citation>
    <scope>NUCLEOTIDE SEQUENCE [LARGE SCALE GENOMIC DNA]</scope>
    <source>
        <strain evidence="6 7">CECT 8899</strain>
    </source>
</reference>
<evidence type="ECO:0000256" key="2">
    <source>
        <dbReference type="ARBA" id="ARBA00022801"/>
    </source>
</evidence>
<keyword evidence="2" id="KW-0378">Hydrolase</keyword>
<dbReference type="PANTHER" id="PTHR42988:SF2">
    <property type="entry name" value="CYCLIC NUCLEOTIDE PHOSPHODIESTERASE CBUA0032-RELATED"/>
    <property type="match status" value="1"/>
</dbReference>
<evidence type="ECO:0000259" key="5">
    <source>
        <dbReference type="Pfam" id="PF00149"/>
    </source>
</evidence>
<dbReference type="SUPFAM" id="SSF56300">
    <property type="entry name" value="Metallo-dependent phosphatases"/>
    <property type="match status" value="1"/>
</dbReference>
<keyword evidence="3" id="KW-0408">Iron</keyword>
<dbReference type="EMBL" id="FXZK01000001">
    <property type="protein sequence ID" value="SMY06324.1"/>
    <property type="molecule type" value="Genomic_DNA"/>
</dbReference>
<evidence type="ECO:0000256" key="3">
    <source>
        <dbReference type="ARBA" id="ARBA00023004"/>
    </source>
</evidence>
<dbReference type="GO" id="GO:0016787">
    <property type="term" value="F:hydrolase activity"/>
    <property type="evidence" value="ECO:0007669"/>
    <property type="project" value="UniProtKB-KW"/>
</dbReference>
<dbReference type="Proteomes" id="UP000201613">
    <property type="component" value="Unassembled WGS sequence"/>
</dbReference>
<keyword evidence="1" id="KW-0479">Metal-binding</keyword>
<sequence>MIRIAVLADPHLHDTRWPGGDVVRSLGDSCRSTRVFNESGAALDRALAQIGADRADICLIVGDLTDDGQSANWAAARARLAAHTARFGTRFFLTPGNHDQWGTHGKPLSKGCVDAEGRLYSVPREGDAADLHDMRMIGLEEAMHQGAAFGYRPDPRDLHWETPFGRSAEPEDRCVSMTGPTGAVARVPDASYLVEPVPDLWLLSIDANVYRPDGQGGFIDHGKEGWIATLAHKPHLLPWMRDVATRARQAGKQLVTFSHYPVADIFGNAMTAAQAAGRGRRMPEPEVTARIAATGIGLHFSGHWHVDALAEGPGVGADGALLNVAVPSTVALPAGWKLLEIGAGGWHLHDRPLGDAPGWDCASPRYRVELRTAIGTAADELDLLRAVAEAPDYPAFLDRHFRAIVLNRRLDDDWPPGLRPLLEVPLSMLPGLFGQSEPLQSDLPLREIFVDVYRLREAGGGPAAGLSPDRRDLCTQLAARFAKSEPPASEPADRPASRPAMGLIAPLIRMLAAELAIGSARNALQARLDPPS</sequence>
<accession>A0A238LA80</accession>
<dbReference type="Pfam" id="PF00149">
    <property type="entry name" value="Metallophos"/>
    <property type="match status" value="1"/>
</dbReference>
<dbReference type="InterPro" id="IPR050884">
    <property type="entry name" value="CNP_phosphodiesterase-III"/>
</dbReference>
<dbReference type="PANTHER" id="PTHR42988">
    <property type="entry name" value="PHOSPHOHYDROLASE"/>
    <property type="match status" value="1"/>
</dbReference>